<reference evidence="1 2" key="1">
    <citation type="submission" date="2020-02" db="EMBL/GenBank/DDBJ databases">
        <authorList>
            <person name="Ma Q."/>
            <person name="Huang Y."/>
            <person name="Song X."/>
            <person name="Pei D."/>
        </authorList>
    </citation>
    <scope>NUCLEOTIDE SEQUENCE [LARGE SCALE GENOMIC DNA]</scope>
    <source>
        <strain evidence="1">Sxm20200214</strain>
        <tissue evidence="1">Leaf</tissue>
    </source>
</reference>
<keyword evidence="2" id="KW-1185">Reference proteome</keyword>
<dbReference type="Proteomes" id="UP000886595">
    <property type="component" value="Unassembled WGS sequence"/>
</dbReference>
<dbReference type="AlphaFoldDB" id="A0A8X7QJN8"/>
<name>A0A8X7QJN8_BRACI</name>
<proteinExistence type="predicted"/>
<sequence>MVGYGGGELELKRCVREAYGGDAQQCGGDGRLRHVRRMSKRRGLRKIIRQIWKVPRHILIGL</sequence>
<gene>
    <name evidence="1" type="ORF">Bca52824_065598</name>
</gene>
<organism evidence="1 2">
    <name type="scientific">Brassica carinata</name>
    <name type="common">Ethiopian mustard</name>
    <name type="synonym">Abyssinian cabbage</name>
    <dbReference type="NCBI Taxonomy" id="52824"/>
    <lineage>
        <taxon>Eukaryota</taxon>
        <taxon>Viridiplantae</taxon>
        <taxon>Streptophyta</taxon>
        <taxon>Embryophyta</taxon>
        <taxon>Tracheophyta</taxon>
        <taxon>Spermatophyta</taxon>
        <taxon>Magnoliopsida</taxon>
        <taxon>eudicotyledons</taxon>
        <taxon>Gunneridae</taxon>
        <taxon>Pentapetalae</taxon>
        <taxon>rosids</taxon>
        <taxon>malvids</taxon>
        <taxon>Brassicales</taxon>
        <taxon>Brassicaceae</taxon>
        <taxon>Brassiceae</taxon>
        <taxon>Brassica</taxon>
    </lineage>
</organism>
<accession>A0A8X7QJN8</accession>
<dbReference type="OrthoDB" id="10272435at2759"/>
<comment type="caution">
    <text evidence="1">The sequence shown here is derived from an EMBL/GenBank/DDBJ whole genome shotgun (WGS) entry which is preliminary data.</text>
</comment>
<evidence type="ECO:0000313" key="1">
    <source>
        <dbReference type="EMBL" id="KAG2271043.1"/>
    </source>
</evidence>
<dbReference type="EMBL" id="JAAMPC010000013">
    <property type="protein sequence ID" value="KAG2271043.1"/>
    <property type="molecule type" value="Genomic_DNA"/>
</dbReference>
<protein>
    <submittedName>
        <fullName evidence="1">Uncharacterized protein</fullName>
    </submittedName>
</protein>
<evidence type="ECO:0000313" key="2">
    <source>
        <dbReference type="Proteomes" id="UP000886595"/>
    </source>
</evidence>